<dbReference type="Pfam" id="PF13385">
    <property type="entry name" value="Laminin_G_3"/>
    <property type="match status" value="1"/>
</dbReference>
<sequence length="2005" mass="199621">MAPPPPPPPPPPLPPPPPPPPIPHAPVAVADAGSATEAGGTGNATLGVDPSGNVLSNDTDVDSGDTKTVSAVSGGAVGQSVAGRYGSVTVSADGAYRYVVDNANSAVQGLRTSADTLTDSFTYTVQDRSSLTSSATLTITIQGADDAPVAVADTGRAVGTTGSASGNVLTNDTDVDSGDAKTVSAISGGSLGQALVGAYGALTLNANGSYSYAVNSANGTVLALRTSADTVTETVTYTVRDSAGLTASSSLTITIEGSNDAPVAVADTGTAVEAGGTVNGAAGSAATGNVLTNDTDVDSGDSKTVTAITGGAVGASTTGLYGALTLNANGGYSYAVNNSNSTVQALRTSANTLTESFTYTMRDTGGLTSSATLTVTIQGADDAPVAVADTGTAVEAGGLANGTAGSGASGNVLTNDTDVDSGDAKTVSAVTGGAVGGGATGLYGTLTLNANGGYSYVVNDANSAVQALRTSADTLTDSFTYTVRDTAGLTAAGALAITIQGANDTPIAVADTATAVEAGGTSNGTAGVDPTGNVLTNDTDVDSGDSKTVTAITGGTVGQALVSLYGALTLNADGSYSYVVDNANATVQGLRTSSETLTETFTYTMEDTAGLTSTATLTITIQGADDAPVASPNSETAIEAGGTSNGTAGANATGNVLTNDTDVDSGDSKTVSAVTGGTVGGGATGLYGTLTLNANGGYTYVVNDANSAVQALRTSADTLTDSFTYTVSDTAGLTASRILTITIEGADDAPVAVADTATAVEAGGTNNGTAGTNPTGNVLTNDTDVDSGDAKTVSAITGGTVGQALIGAYGTLTLNANGGYSYVVDNSNATVQALHSSTDTLTETFTYTVRDTAGLTASTTLTVTIQGANDAPTLPTNQSITVLANGTMVLSNANLQGADLDDTAASLIYRVTALPTKGTLKLDGTALSVGQTFTQADLDSRSKVTYVSSGSTGSDSLTFSLEDPSGGVLSSQTLGVTVETGLGTSPTNIVLSPTAASFSGNYTITAGHAAVGGLGGSAGYGEITLNKADDAYQQIDVSAAFSGGFKLGGTTYSAGSQFFVGSNGYITFGQGLTSYSSQGIPSVSTPMIAIHYADIDTRKGGDIYVDVDSVNHVVSVTYKDVHAYSGSSTGNSYQIRLYSLGNGDFSIEERYESITWGSGGTAGWTTGGAAPRTYGEVQGSGTSNFVNNAGYSNVGQLGVYVWEVRNGTVGNAVSVSENVSVGTAVAQLSATDPTPGDTSSFSIVGGGGQFTVVNNAGVWELRTATALDYETTAGHAYTVTIQTVDGTSQSYTKDLTVYVGNVAPVVNTAATGSLSTVVMSDTSPSGTAISTLVASSGVTDAGVALTSVAITALDGSNGSWQYQLNGTGSWTSVTAASISASNALLLHDSDRLRFVPTTGWSGATDITYRAWDGSTGTAGGFGNTSTNGGSTAFSTGTQSASQLVVQTPAGFPVQEAASSSWSGWTISGSPTPSVSSGVLHLTTAGTSQSGSAVYNSAIDLRYGMHVQFDYRSYGGGSNAGDGFSFYMIDGSVTTPTVGGLGSALGYGFVGSTPGVTKGYMAIGFDTYGNFLNSDSWAGNGAGSGAHANTIGLRGSSTGATDSSAHEYRYITGSESSVSSYGGIDSNSYIKVDLTLTANQHITMRMSWDDGATWKSIYNDFDFGSVNVNASSVLYTRPDTVKLGFSASTGGAVDDHAIANLSVSIPSDSSYPVGSGEHALTFSNGSVTAAHTAALAPTSALTVEAWIQVTGGAAGETILSKTSGSGSAMTGYQLTLDASGKVVFDLGNGAATTTLTGATAVNDGKWHHVVGTFDNSATSMKLYVDNTQDATRSTASGALGASVSSLTIGNDGAGAHPFVGSINDVQIWSGARTSSQVAADGSHRLLGNESGLVGYWKFDEASGGTALGSAPGTPSGTISNATSTNLDSITVNSGETYKGMVLGYSPTDDSLTYTLHTANSAVTSDVSGSAFVYNYQAGAAGDDTILVDITDAHSHTITHTVNVHIV</sequence>
<dbReference type="InterPro" id="IPR051561">
    <property type="entry name" value="FRAS1_ECM"/>
</dbReference>
<evidence type="ECO:0000313" key="8">
    <source>
        <dbReference type="Proteomes" id="UP000283458"/>
    </source>
</evidence>
<dbReference type="Proteomes" id="UP000283458">
    <property type="component" value="Unassembled WGS sequence"/>
</dbReference>
<dbReference type="GO" id="GO:0009653">
    <property type="term" value="P:anatomical structure morphogenesis"/>
    <property type="evidence" value="ECO:0007669"/>
    <property type="project" value="TreeGrafter"/>
</dbReference>
<dbReference type="PANTHER" id="PTHR45739:SF8">
    <property type="entry name" value="FRAS1-RELATED EXTRACELLULAR MATRIX PROTEIN 1"/>
    <property type="match status" value="1"/>
</dbReference>
<evidence type="ECO:0000259" key="6">
    <source>
        <dbReference type="PROSITE" id="PS50268"/>
    </source>
</evidence>
<dbReference type="PANTHER" id="PTHR45739">
    <property type="entry name" value="MATRIX PROTEIN, PUTATIVE-RELATED"/>
    <property type="match status" value="1"/>
</dbReference>
<evidence type="ECO:0000256" key="1">
    <source>
        <dbReference type="ARBA" id="ARBA00022729"/>
    </source>
</evidence>
<dbReference type="SMART" id="SM00112">
    <property type="entry name" value="CA"/>
    <property type="match status" value="1"/>
</dbReference>
<dbReference type="InterPro" id="IPR039005">
    <property type="entry name" value="CSPG_rpt"/>
</dbReference>
<dbReference type="InterPro" id="IPR013320">
    <property type="entry name" value="ConA-like_dom_sf"/>
</dbReference>
<dbReference type="Gene3D" id="2.60.40.60">
    <property type="entry name" value="Cadherins"/>
    <property type="match status" value="1"/>
</dbReference>
<dbReference type="PROSITE" id="PS50268">
    <property type="entry name" value="CADHERIN_2"/>
    <property type="match status" value="1"/>
</dbReference>
<dbReference type="InterPro" id="IPR010221">
    <property type="entry name" value="VCBS_dom"/>
</dbReference>
<keyword evidence="8" id="KW-1185">Reference proteome</keyword>
<dbReference type="Pfam" id="PF17803">
    <property type="entry name" value="Cadherin_4"/>
    <property type="match status" value="7"/>
</dbReference>
<dbReference type="InterPro" id="IPR002126">
    <property type="entry name" value="Cadherin-like_dom"/>
</dbReference>
<keyword evidence="4" id="KW-0325">Glycoprotein</keyword>
<comment type="caution">
    <text evidence="7">The sequence shown here is derived from an EMBL/GenBank/DDBJ whole genome shotgun (WGS) entry which is preliminary data.</text>
</comment>
<feature type="domain" description="Cadherin" evidence="6">
    <location>
        <begin position="1213"/>
        <end position="1326"/>
    </location>
</feature>
<protein>
    <recommendedName>
        <fullName evidence="6">Cadherin domain-containing protein</fullName>
    </recommendedName>
</protein>
<evidence type="ECO:0000256" key="2">
    <source>
        <dbReference type="ARBA" id="ARBA00022737"/>
    </source>
</evidence>
<feature type="compositionally biased region" description="Pro residues" evidence="5">
    <location>
        <begin position="1"/>
        <end position="24"/>
    </location>
</feature>
<keyword evidence="3" id="KW-1015">Disulfide bond</keyword>
<proteinExistence type="predicted"/>
<keyword evidence="1" id="KW-0732">Signal</keyword>
<keyword evidence="2" id="KW-0677">Repeat</keyword>
<organism evidence="7 8">
    <name type="scientific">Azospirillum cavernae</name>
    <dbReference type="NCBI Taxonomy" id="2320860"/>
    <lineage>
        <taxon>Bacteria</taxon>
        <taxon>Pseudomonadati</taxon>
        <taxon>Pseudomonadota</taxon>
        <taxon>Alphaproteobacteria</taxon>
        <taxon>Rhodospirillales</taxon>
        <taxon>Azospirillaceae</taxon>
        <taxon>Azospirillum</taxon>
    </lineage>
</organism>
<evidence type="ECO:0000256" key="3">
    <source>
        <dbReference type="ARBA" id="ARBA00023157"/>
    </source>
</evidence>
<feature type="region of interest" description="Disordered" evidence="5">
    <location>
        <begin position="627"/>
        <end position="649"/>
    </location>
</feature>
<reference evidence="7 8" key="1">
    <citation type="submission" date="2018-09" db="EMBL/GenBank/DDBJ databases">
        <authorList>
            <person name="Zhu H."/>
        </authorList>
    </citation>
    <scope>NUCLEOTIDE SEQUENCE [LARGE SCALE GENOMIC DNA]</scope>
    <source>
        <strain evidence="7 8">K2W22B-5</strain>
    </source>
</reference>
<dbReference type="Pfam" id="PF16184">
    <property type="entry name" value="Cadherin_3"/>
    <property type="match status" value="1"/>
</dbReference>
<accession>A0A418VPS0</accession>
<name>A0A418VPS0_9PROT</name>
<dbReference type="CDD" id="cd11304">
    <property type="entry name" value="Cadherin_repeat"/>
    <property type="match status" value="1"/>
</dbReference>
<dbReference type="Pfam" id="PF06119">
    <property type="entry name" value="NIDO"/>
    <property type="match status" value="1"/>
</dbReference>
<gene>
    <name evidence="7" type="ORF">D3877_24415</name>
</gene>
<dbReference type="InterPro" id="IPR013783">
    <property type="entry name" value="Ig-like_fold"/>
</dbReference>
<evidence type="ECO:0000256" key="5">
    <source>
        <dbReference type="SAM" id="MobiDB-lite"/>
    </source>
</evidence>
<feature type="compositionally biased region" description="Low complexity" evidence="5">
    <location>
        <begin position="640"/>
        <end position="649"/>
    </location>
</feature>
<dbReference type="InterPro" id="IPR003886">
    <property type="entry name" value="NIDO_dom"/>
</dbReference>
<dbReference type="SUPFAM" id="SSF49313">
    <property type="entry name" value="Cadherin-like"/>
    <property type="match status" value="1"/>
</dbReference>
<dbReference type="PROSITE" id="PS51854">
    <property type="entry name" value="CSPG"/>
    <property type="match status" value="1"/>
</dbReference>
<dbReference type="SMART" id="SM00560">
    <property type="entry name" value="LamGL"/>
    <property type="match status" value="1"/>
</dbReference>
<dbReference type="Pfam" id="PF00028">
    <property type="entry name" value="Cadherin"/>
    <property type="match status" value="1"/>
</dbReference>
<dbReference type="EMBL" id="QYUL01000004">
    <property type="protein sequence ID" value="RJF78254.1"/>
    <property type="molecule type" value="Genomic_DNA"/>
</dbReference>
<evidence type="ECO:0000256" key="4">
    <source>
        <dbReference type="ARBA" id="ARBA00023180"/>
    </source>
</evidence>
<dbReference type="Gene3D" id="2.60.120.200">
    <property type="match status" value="2"/>
</dbReference>
<dbReference type="NCBIfam" id="TIGR01965">
    <property type="entry name" value="VCBS_repeat"/>
    <property type="match status" value="7"/>
</dbReference>
<dbReference type="Gene3D" id="2.60.40.10">
    <property type="entry name" value="Immunoglobulins"/>
    <property type="match status" value="7"/>
</dbReference>
<dbReference type="GO" id="GO:0016020">
    <property type="term" value="C:membrane"/>
    <property type="evidence" value="ECO:0007669"/>
    <property type="project" value="InterPro"/>
</dbReference>
<feature type="region of interest" description="Disordered" evidence="5">
    <location>
        <begin position="1"/>
        <end position="68"/>
    </location>
</feature>
<dbReference type="InterPro" id="IPR015919">
    <property type="entry name" value="Cadherin-like_sf"/>
</dbReference>
<dbReference type="InterPro" id="IPR040853">
    <property type="entry name" value="RapA2_cadherin-like"/>
</dbReference>
<dbReference type="GO" id="GO:0007160">
    <property type="term" value="P:cell-matrix adhesion"/>
    <property type="evidence" value="ECO:0007669"/>
    <property type="project" value="InterPro"/>
</dbReference>
<dbReference type="GO" id="GO:0007156">
    <property type="term" value="P:homophilic cell adhesion via plasma membrane adhesion molecules"/>
    <property type="evidence" value="ECO:0007669"/>
    <property type="project" value="InterPro"/>
</dbReference>
<dbReference type="GO" id="GO:0005509">
    <property type="term" value="F:calcium ion binding"/>
    <property type="evidence" value="ECO:0007669"/>
    <property type="project" value="InterPro"/>
</dbReference>
<dbReference type="SUPFAM" id="SSF49899">
    <property type="entry name" value="Concanavalin A-like lectins/glucanases"/>
    <property type="match status" value="2"/>
</dbReference>
<dbReference type="InterPro" id="IPR006558">
    <property type="entry name" value="LamG-like"/>
</dbReference>
<evidence type="ECO:0000313" key="7">
    <source>
        <dbReference type="EMBL" id="RJF78254.1"/>
    </source>
</evidence>